<dbReference type="SUPFAM" id="SSF160240">
    <property type="entry name" value="Cation efflux protein cytoplasmic domain-like"/>
    <property type="match status" value="1"/>
</dbReference>
<dbReference type="InterPro" id="IPR050681">
    <property type="entry name" value="CDF/SLC30A"/>
</dbReference>
<feature type="compositionally biased region" description="Basic residues" evidence="9">
    <location>
        <begin position="28"/>
        <end position="44"/>
    </location>
</feature>
<evidence type="ECO:0000313" key="13">
    <source>
        <dbReference type="EMBL" id="MCX5616272.1"/>
    </source>
</evidence>
<dbReference type="PANTHER" id="PTHR11562">
    <property type="entry name" value="CATION EFFLUX PROTEIN/ ZINC TRANSPORTER"/>
    <property type="match status" value="1"/>
</dbReference>
<dbReference type="NCBIfam" id="TIGR01297">
    <property type="entry name" value="CDF"/>
    <property type="match status" value="1"/>
</dbReference>
<feature type="transmembrane region" description="Helical" evidence="10">
    <location>
        <begin position="197"/>
        <end position="215"/>
    </location>
</feature>
<evidence type="ECO:0000256" key="5">
    <source>
        <dbReference type="ARBA" id="ARBA00022906"/>
    </source>
</evidence>
<dbReference type="InterPro" id="IPR027470">
    <property type="entry name" value="Cation_efflux_CTD"/>
</dbReference>
<evidence type="ECO:0000256" key="3">
    <source>
        <dbReference type="ARBA" id="ARBA00022448"/>
    </source>
</evidence>
<keyword evidence="8 10" id="KW-0472">Membrane</keyword>
<keyword evidence="7" id="KW-0406">Ion transport</keyword>
<evidence type="ECO:0000259" key="11">
    <source>
        <dbReference type="Pfam" id="PF01545"/>
    </source>
</evidence>
<proteinExistence type="inferred from homology"/>
<evidence type="ECO:0000256" key="1">
    <source>
        <dbReference type="ARBA" id="ARBA00004141"/>
    </source>
</evidence>
<evidence type="ECO:0000313" key="14">
    <source>
        <dbReference type="Proteomes" id="UP001165633"/>
    </source>
</evidence>
<reference evidence="13" key="1">
    <citation type="submission" date="2022-07" db="EMBL/GenBank/DDBJ databases">
        <title>Bombella genomes.</title>
        <authorList>
            <person name="Harer L."/>
            <person name="Styblova S."/>
            <person name="Ehrmann M."/>
        </authorList>
    </citation>
    <scope>NUCLEOTIDE SEQUENCE</scope>
    <source>
        <strain evidence="13">TMW 2.2559</strain>
    </source>
</reference>
<evidence type="ECO:0000256" key="10">
    <source>
        <dbReference type="SAM" id="Phobius"/>
    </source>
</evidence>
<evidence type="ECO:0000256" key="2">
    <source>
        <dbReference type="ARBA" id="ARBA00008873"/>
    </source>
</evidence>
<dbReference type="InterPro" id="IPR002524">
    <property type="entry name" value="Cation_efflux"/>
</dbReference>
<keyword evidence="5" id="KW-0864">Zinc transport</keyword>
<comment type="subcellular location">
    <subcellularLocation>
        <location evidence="1">Membrane</location>
        <topology evidence="1">Multi-pass membrane protein</topology>
    </subcellularLocation>
</comment>
<accession>A0ABT3WB10</accession>
<keyword evidence="3" id="KW-0813">Transport</keyword>
<evidence type="ECO:0000256" key="9">
    <source>
        <dbReference type="SAM" id="MobiDB-lite"/>
    </source>
</evidence>
<evidence type="ECO:0000256" key="6">
    <source>
        <dbReference type="ARBA" id="ARBA00022989"/>
    </source>
</evidence>
<evidence type="ECO:0000256" key="8">
    <source>
        <dbReference type="ARBA" id="ARBA00023136"/>
    </source>
</evidence>
<sequence>MTSMPHPSHEPAEGTACSHHHDHEPHGHGHGHGHGHHHHGGHGHVHAPASFGGTFLIVIILNTLYLVGEAGWGLAAHSLSLLADAGHNLSDVLSLLAAWGAQILARRSPSERFTYGLKRATILTALLNATILLLVTGGIIWQAIWHLIHPEIVQGRTISIVAGIGILINGGTALLLMKGSHHDLNMRGAFLHMASDALMALGVVIAGVLITLTGFSCIDPLASLIVSGLIIWGTWSLLTHALGLALDGVPQAIAPRAVEDALRNLPDIADLHHLHIWPISTTETALTVHLILHPVPADCSAREAQSRTADLLARATTLLREEFSIGHPTFQVEPPEGTLCATPTCDTPHTAPEETDCTHAHHHHA</sequence>
<evidence type="ECO:0000256" key="7">
    <source>
        <dbReference type="ARBA" id="ARBA00023065"/>
    </source>
</evidence>
<evidence type="ECO:0000256" key="4">
    <source>
        <dbReference type="ARBA" id="ARBA00022692"/>
    </source>
</evidence>
<dbReference type="EMBL" id="JANIDV010000002">
    <property type="protein sequence ID" value="MCX5616272.1"/>
    <property type="molecule type" value="Genomic_DNA"/>
</dbReference>
<feature type="domain" description="Cation efflux protein cytoplasmic" evidence="12">
    <location>
        <begin position="257"/>
        <end position="334"/>
    </location>
</feature>
<feature type="transmembrane region" description="Helical" evidence="10">
    <location>
        <begin position="221"/>
        <end position="246"/>
    </location>
</feature>
<evidence type="ECO:0000259" key="12">
    <source>
        <dbReference type="Pfam" id="PF16916"/>
    </source>
</evidence>
<name>A0ABT3WB10_9PROT</name>
<dbReference type="InterPro" id="IPR058533">
    <property type="entry name" value="Cation_efflux_TM"/>
</dbReference>
<dbReference type="Pfam" id="PF16916">
    <property type="entry name" value="ZT_dimer"/>
    <property type="match status" value="1"/>
</dbReference>
<feature type="domain" description="Cation efflux protein transmembrane" evidence="11">
    <location>
        <begin position="56"/>
        <end position="240"/>
    </location>
</feature>
<keyword evidence="4 10" id="KW-0812">Transmembrane</keyword>
<dbReference type="Pfam" id="PF01545">
    <property type="entry name" value="Cation_efflux"/>
    <property type="match status" value="1"/>
</dbReference>
<organism evidence="13 14">
    <name type="scientific">Bombella dulcis</name>
    <dbReference type="NCBI Taxonomy" id="2967339"/>
    <lineage>
        <taxon>Bacteria</taxon>
        <taxon>Pseudomonadati</taxon>
        <taxon>Pseudomonadota</taxon>
        <taxon>Alphaproteobacteria</taxon>
        <taxon>Acetobacterales</taxon>
        <taxon>Acetobacteraceae</taxon>
        <taxon>Bombella</taxon>
    </lineage>
</organism>
<dbReference type="Proteomes" id="UP001165633">
    <property type="component" value="Unassembled WGS sequence"/>
</dbReference>
<dbReference type="InterPro" id="IPR036837">
    <property type="entry name" value="Cation_efflux_CTD_sf"/>
</dbReference>
<protein>
    <submittedName>
        <fullName evidence="13">Cation diffusion facilitator family transporter</fullName>
    </submittedName>
</protein>
<dbReference type="Gene3D" id="1.20.1510.10">
    <property type="entry name" value="Cation efflux protein transmembrane domain"/>
    <property type="match status" value="1"/>
</dbReference>
<dbReference type="SUPFAM" id="SSF161111">
    <property type="entry name" value="Cation efflux protein transmembrane domain-like"/>
    <property type="match status" value="1"/>
</dbReference>
<comment type="similarity">
    <text evidence="2">Belongs to the cation diffusion facilitator (CDF) transporter (TC 2.A.4) family. SLC30A subfamily.</text>
</comment>
<feature type="transmembrane region" description="Helical" evidence="10">
    <location>
        <begin position="49"/>
        <end position="68"/>
    </location>
</feature>
<keyword evidence="14" id="KW-1185">Reference proteome</keyword>
<keyword evidence="5" id="KW-0862">Zinc</keyword>
<keyword evidence="6 10" id="KW-1133">Transmembrane helix</keyword>
<feature type="region of interest" description="Disordered" evidence="9">
    <location>
        <begin position="1"/>
        <end position="44"/>
    </location>
</feature>
<feature type="transmembrane region" description="Helical" evidence="10">
    <location>
        <begin position="157"/>
        <end position="176"/>
    </location>
</feature>
<dbReference type="InterPro" id="IPR027469">
    <property type="entry name" value="Cation_efflux_TMD_sf"/>
</dbReference>
<gene>
    <name evidence="13" type="ORF">NQF87_04695</name>
</gene>
<dbReference type="PANTHER" id="PTHR11562:SF17">
    <property type="entry name" value="RE54080P-RELATED"/>
    <property type="match status" value="1"/>
</dbReference>
<dbReference type="RefSeq" id="WP_266127257.1">
    <property type="nucleotide sequence ID" value="NZ_JANIDV010000002.1"/>
</dbReference>
<comment type="caution">
    <text evidence="13">The sequence shown here is derived from an EMBL/GenBank/DDBJ whole genome shotgun (WGS) entry which is preliminary data.</text>
</comment>
<feature type="transmembrane region" description="Helical" evidence="10">
    <location>
        <begin position="125"/>
        <end position="145"/>
    </location>
</feature>